<feature type="compositionally biased region" description="Polar residues" evidence="1">
    <location>
        <begin position="117"/>
        <end position="127"/>
    </location>
</feature>
<evidence type="ECO:0000313" key="2">
    <source>
        <dbReference type="EMBL" id="GMH14598.1"/>
    </source>
</evidence>
<organism evidence="2 3">
    <name type="scientific">Nepenthes gracilis</name>
    <name type="common">Slender pitcher plant</name>
    <dbReference type="NCBI Taxonomy" id="150966"/>
    <lineage>
        <taxon>Eukaryota</taxon>
        <taxon>Viridiplantae</taxon>
        <taxon>Streptophyta</taxon>
        <taxon>Embryophyta</taxon>
        <taxon>Tracheophyta</taxon>
        <taxon>Spermatophyta</taxon>
        <taxon>Magnoliopsida</taxon>
        <taxon>eudicotyledons</taxon>
        <taxon>Gunneridae</taxon>
        <taxon>Pentapetalae</taxon>
        <taxon>Caryophyllales</taxon>
        <taxon>Nepenthaceae</taxon>
        <taxon>Nepenthes</taxon>
    </lineage>
</organism>
<dbReference type="EMBL" id="BSYO01000014">
    <property type="protein sequence ID" value="GMH14598.1"/>
    <property type="molecule type" value="Genomic_DNA"/>
</dbReference>
<dbReference type="AlphaFoldDB" id="A0AAD3SMP2"/>
<keyword evidence="3" id="KW-1185">Reference proteome</keyword>
<name>A0AAD3SMP2_NEPGR</name>
<accession>A0AAD3SMP2</accession>
<evidence type="ECO:0000313" key="3">
    <source>
        <dbReference type="Proteomes" id="UP001279734"/>
    </source>
</evidence>
<comment type="caution">
    <text evidence="2">The sequence shown here is derived from an EMBL/GenBank/DDBJ whole genome shotgun (WGS) entry which is preliminary data.</text>
</comment>
<evidence type="ECO:0000256" key="1">
    <source>
        <dbReference type="SAM" id="MobiDB-lite"/>
    </source>
</evidence>
<reference evidence="2" key="1">
    <citation type="submission" date="2023-05" db="EMBL/GenBank/DDBJ databases">
        <title>Nepenthes gracilis genome sequencing.</title>
        <authorList>
            <person name="Fukushima K."/>
        </authorList>
    </citation>
    <scope>NUCLEOTIDE SEQUENCE</scope>
    <source>
        <strain evidence="2">SING2019-196</strain>
    </source>
</reference>
<sequence>MVHPCRFATSAIQTTQLHIRFDCTSAFTGRMTSSLPQGRTMTRLQHREQQHHACSPLSFKASMSSKISSASSRANHRMQEIDAAASSCTIIRHATSSNMTLRNKTPQQDSAITTASQFPAQHNSSGGEQRAYKQQMFL</sequence>
<gene>
    <name evidence="2" type="ORF">Nepgr_016439</name>
</gene>
<proteinExistence type="predicted"/>
<feature type="region of interest" description="Disordered" evidence="1">
    <location>
        <begin position="117"/>
        <end position="138"/>
    </location>
</feature>
<dbReference type="Proteomes" id="UP001279734">
    <property type="component" value="Unassembled WGS sequence"/>
</dbReference>
<protein>
    <submittedName>
        <fullName evidence="2">Uncharacterized protein</fullName>
    </submittedName>
</protein>